<evidence type="ECO:0000256" key="1">
    <source>
        <dbReference type="ARBA" id="ARBA00012018"/>
    </source>
</evidence>
<dbReference type="GO" id="GO:0034480">
    <property type="term" value="F:phosphatidylcholine phospholipase C activity"/>
    <property type="evidence" value="ECO:0007669"/>
    <property type="project" value="UniProtKB-EC"/>
</dbReference>
<evidence type="ECO:0000256" key="2">
    <source>
        <dbReference type="ARBA" id="ARBA00018391"/>
    </source>
</evidence>
<dbReference type="SUPFAM" id="SSF48537">
    <property type="entry name" value="Phospholipase C/P1 nuclease"/>
    <property type="match status" value="1"/>
</dbReference>
<dbReference type="EMBL" id="FWXI01000020">
    <property type="protein sequence ID" value="SMD04515.1"/>
    <property type="molecule type" value="Genomic_DNA"/>
</dbReference>
<keyword evidence="5" id="KW-0378">Hydrolase</keyword>
<protein>
    <recommendedName>
        <fullName evidence="2">Phospholipase C</fullName>
        <ecNumber evidence="1">3.1.4.3</ecNumber>
    </recommendedName>
    <alternativeName>
        <fullName evidence="7">Phosphatidylcholine cholinephosphohydrolase</fullName>
    </alternativeName>
</protein>
<dbReference type="SMART" id="SM00770">
    <property type="entry name" value="Zn_dep_PLPC"/>
    <property type="match status" value="1"/>
</dbReference>
<organism evidence="9 10">
    <name type="scientific">Sporomusa malonica</name>
    <dbReference type="NCBI Taxonomy" id="112901"/>
    <lineage>
        <taxon>Bacteria</taxon>
        <taxon>Bacillati</taxon>
        <taxon>Bacillota</taxon>
        <taxon>Negativicutes</taxon>
        <taxon>Selenomonadales</taxon>
        <taxon>Sporomusaceae</taxon>
        <taxon>Sporomusa</taxon>
    </lineage>
</organism>
<evidence type="ECO:0000256" key="6">
    <source>
        <dbReference type="ARBA" id="ARBA00022833"/>
    </source>
</evidence>
<dbReference type="RefSeq" id="WP_176215604.1">
    <property type="nucleotide sequence ID" value="NZ_CP155572.1"/>
</dbReference>
<keyword evidence="6" id="KW-0862">Zinc</keyword>
<dbReference type="Pfam" id="PF00882">
    <property type="entry name" value="Zn_dep_PLPC"/>
    <property type="match status" value="1"/>
</dbReference>
<dbReference type="GO" id="GO:0008270">
    <property type="term" value="F:zinc ion binding"/>
    <property type="evidence" value="ECO:0007669"/>
    <property type="project" value="InterPro"/>
</dbReference>
<dbReference type="EC" id="3.1.4.3" evidence="1"/>
<dbReference type="InterPro" id="IPR008947">
    <property type="entry name" value="PLipase_C/P1_nuclease_dom_sf"/>
</dbReference>
<evidence type="ECO:0000313" key="9">
    <source>
        <dbReference type="EMBL" id="SMD04515.1"/>
    </source>
</evidence>
<dbReference type="CDD" id="cd11009">
    <property type="entry name" value="Zn_dep_PLPC"/>
    <property type="match status" value="1"/>
</dbReference>
<dbReference type="PROSITE" id="PS51346">
    <property type="entry name" value="PROKAR_ZN_DEPEND_PLPC_2"/>
    <property type="match status" value="1"/>
</dbReference>
<dbReference type="InterPro" id="IPR001531">
    <property type="entry name" value="Zn_PLipaseC"/>
</dbReference>
<dbReference type="Gene3D" id="1.10.575.10">
    <property type="entry name" value="P1 Nuclease"/>
    <property type="match status" value="1"/>
</dbReference>
<gene>
    <name evidence="9" type="ORF">SAMN04488500_12063</name>
</gene>
<evidence type="ECO:0000256" key="3">
    <source>
        <dbReference type="ARBA" id="ARBA00022723"/>
    </source>
</evidence>
<feature type="domain" description="Zn-dependent PLC" evidence="8">
    <location>
        <begin position="23"/>
        <end position="237"/>
    </location>
</feature>
<keyword evidence="3" id="KW-0479">Metal-binding</keyword>
<proteinExistence type="predicted"/>
<dbReference type="InterPro" id="IPR029002">
    <property type="entry name" value="PLPC/GPLD1"/>
</dbReference>
<reference evidence="9 10" key="1">
    <citation type="submission" date="2017-04" db="EMBL/GenBank/DDBJ databases">
        <authorList>
            <person name="Afonso C.L."/>
            <person name="Miller P.J."/>
            <person name="Scott M.A."/>
            <person name="Spackman E."/>
            <person name="Goraichik I."/>
            <person name="Dimitrov K.M."/>
            <person name="Suarez D.L."/>
            <person name="Swayne D.E."/>
        </authorList>
    </citation>
    <scope>NUCLEOTIDE SEQUENCE [LARGE SCALE GENOMIC DNA]</scope>
    <source>
        <strain evidence="9 10">DSM 5090</strain>
    </source>
</reference>
<evidence type="ECO:0000256" key="5">
    <source>
        <dbReference type="ARBA" id="ARBA00022801"/>
    </source>
</evidence>
<accession>A0A1W2E484</accession>
<evidence type="ECO:0000259" key="8">
    <source>
        <dbReference type="PROSITE" id="PS51346"/>
    </source>
</evidence>
<evidence type="ECO:0000313" key="10">
    <source>
        <dbReference type="Proteomes" id="UP000192738"/>
    </source>
</evidence>
<dbReference type="AlphaFoldDB" id="A0A1W2E484"/>
<evidence type="ECO:0000256" key="4">
    <source>
        <dbReference type="ARBA" id="ARBA00022729"/>
    </source>
</evidence>
<dbReference type="Proteomes" id="UP000192738">
    <property type="component" value="Unassembled WGS sequence"/>
</dbReference>
<keyword evidence="4" id="KW-0732">Signal</keyword>
<sequence>MKPESLPAVYTEGTGAKLLLAAVSPFQGLFDQPSVTHEFLNKQAVTILLSDGANDCAAFFKTYLPQLNAGVYWADSGWKNVSHYYEPLTGKGLWRFATALDDFSAYFKAALTYAWQNNLAKSAFFLGAAAHLLQDLCVPHHARARLFSGHKEYEIWVRDNLSSFAVQNEGLYLANTDPYSLLINNAVIAADYLDWVTEENHTRFHTVTTHLLPRAQRTTAGLFERFYTMAAINWNRARVIVA</sequence>
<dbReference type="STRING" id="112901.SAMN04488500_12063"/>
<keyword evidence="10" id="KW-1185">Reference proteome</keyword>
<name>A0A1W2E484_9FIRM</name>
<evidence type="ECO:0000256" key="7">
    <source>
        <dbReference type="ARBA" id="ARBA00031285"/>
    </source>
</evidence>